<dbReference type="GO" id="GO:0005524">
    <property type="term" value="F:ATP binding"/>
    <property type="evidence" value="ECO:0007669"/>
    <property type="project" value="UniProtKB-KW"/>
</dbReference>
<keyword evidence="9" id="KW-0812">Transmembrane</keyword>
<keyword evidence="4" id="KW-0547">Nucleotide-binding</keyword>
<evidence type="ECO:0000313" key="12">
    <source>
        <dbReference type="EMBL" id="SFQ18882.1"/>
    </source>
</evidence>
<keyword evidence="5" id="KW-0418">Kinase</keyword>
<dbReference type="AlphaFoldDB" id="A0A1I5WGI8"/>
<organism evidence="12 13">
    <name type="scientific">Parafilimonas terrae</name>
    <dbReference type="NCBI Taxonomy" id="1465490"/>
    <lineage>
        <taxon>Bacteria</taxon>
        <taxon>Pseudomonadati</taxon>
        <taxon>Bacteroidota</taxon>
        <taxon>Chitinophagia</taxon>
        <taxon>Chitinophagales</taxon>
        <taxon>Chitinophagaceae</taxon>
        <taxon>Parafilimonas</taxon>
    </lineage>
</organism>
<dbReference type="InterPro" id="IPR032807">
    <property type="entry name" value="GNVR"/>
</dbReference>
<dbReference type="STRING" id="1465490.SAMN05444277_106175"/>
<dbReference type="InterPro" id="IPR025669">
    <property type="entry name" value="AAA_dom"/>
</dbReference>
<dbReference type="EC" id="2.7.10.2" evidence="2"/>
<dbReference type="Pfam" id="PF13614">
    <property type="entry name" value="AAA_31"/>
    <property type="match status" value="1"/>
</dbReference>
<keyword evidence="6" id="KW-0067">ATP-binding</keyword>
<sequence length="798" mass="89639">MAAVSTKKTIIKEEESEFSFRELLMKSLNYLPMFAIFLGVALIIAYIYIHFQTPVYSTSIKVLIKNAGKESNEDQVLSELLNTSKPNIYNEMEVLQSHQLMARVVKTQQLNTAYYSIGKVNTIEVYEPDPIKRFLVFSNIKDSGRSYSITLQVKKDGIYILHGENAVKATNQTTIHTPDFDYLVNIINPEDYKPDYQYQAVWRPTDAVAGGFAGSISVSPLSKYSSVLVVSTSSQVPRKAEVILNTLAAEYNSYNIEQSNKIAENTIRFIDDRLIFISGELNEVENNLKDFKVTNSLNISAEGRAETDIAKDLEIKLDDQELQMNIADMVSSYINNPKRRYELVPSNLGIGDATLSALVSGYNADVIKRDELLKTLGEKNLQVKALETALDDSRSRIMESVNNVKKVYTDAYNAAHRQYETSLNKIRSIPAKEKQLLEIERQQGIKEKLYLYLLEKREESAVSRAAAVGNSEAVDRASSGGPINLKNSNIYLMAIFAGLGLPLLIVYLMDLLNDRVTTRDEILKFTETPIIGEISHFADKERTIIAGKTRGILPEQFRIVRTNLRYFLPKDKKGSTILITSTMPGEGKTFVSLNLAAVLSVSGKKTILLGFDMRRPKIGVALKASEAAGDLPGFLAGDISPEKIIRQVEGYESLYAITTSFVPPNPAELLLSDRLKNLFDYLKINFDYIVIDSPPLGIVSDAKVLSEYADLSLYIVRQRFTQRKQLKMLETMYKEKKLPNLAMVVNDVKVKGIRSYYGYGYAYGGSYGYDYSMGYGYHGAGKRPWWGKLLKKGVRQKV</sequence>
<evidence type="ECO:0000256" key="7">
    <source>
        <dbReference type="ARBA" id="ARBA00023137"/>
    </source>
</evidence>
<dbReference type="PANTHER" id="PTHR32309:SF13">
    <property type="entry name" value="FERRIC ENTEROBACTIN TRANSPORT PROTEIN FEPE"/>
    <property type="match status" value="1"/>
</dbReference>
<reference evidence="12 13" key="1">
    <citation type="submission" date="2016-10" db="EMBL/GenBank/DDBJ databases">
        <authorList>
            <person name="de Groot N.N."/>
        </authorList>
    </citation>
    <scope>NUCLEOTIDE SEQUENCE [LARGE SCALE GENOMIC DNA]</scope>
    <source>
        <strain evidence="12 13">DSM 28286</strain>
    </source>
</reference>
<dbReference type="Proteomes" id="UP000199031">
    <property type="component" value="Unassembled WGS sequence"/>
</dbReference>
<comment type="similarity">
    <text evidence="1">Belongs to the CpsD/CapB family.</text>
</comment>
<dbReference type="PANTHER" id="PTHR32309">
    <property type="entry name" value="TYROSINE-PROTEIN KINASE"/>
    <property type="match status" value="1"/>
</dbReference>
<evidence type="ECO:0000256" key="3">
    <source>
        <dbReference type="ARBA" id="ARBA00022679"/>
    </source>
</evidence>
<dbReference type="RefSeq" id="WP_090658529.1">
    <property type="nucleotide sequence ID" value="NZ_FOXQ01000006.1"/>
</dbReference>
<evidence type="ECO:0000256" key="8">
    <source>
        <dbReference type="ARBA" id="ARBA00051245"/>
    </source>
</evidence>
<keyword evidence="13" id="KW-1185">Reference proteome</keyword>
<dbReference type="InterPro" id="IPR027417">
    <property type="entry name" value="P-loop_NTPase"/>
</dbReference>
<name>A0A1I5WGI8_9BACT</name>
<dbReference type="NCBIfam" id="TIGR01007">
    <property type="entry name" value="eps_fam"/>
    <property type="match status" value="1"/>
</dbReference>
<protein>
    <recommendedName>
        <fullName evidence="2">non-specific protein-tyrosine kinase</fullName>
        <ecNumber evidence="2">2.7.10.2</ecNumber>
    </recommendedName>
</protein>
<accession>A0A1I5WGI8</accession>
<feature type="transmembrane region" description="Helical" evidence="9">
    <location>
        <begin position="490"/>
        <end position="509"/>
    </location>
</feature>
<dbReference type="GO" id="GO:0004715">
    <property type="term" value="F:non-membrane spanning protein tyrosine kinase activity"/>
    <property type="evidence" value="ECO:0007669"/>
    <property type="project" value="UniProtKB-EC"/>
</dbReference>
<dbReference type="Pfam" id="PF13807">
    <property type="entry name" value="GNVR"/>
    <property type="match status" value="1"/>
</dbReference>
<feature type="transmembrane region" description="Helical" evidence="9">
    <location>
        <begin position="28"/>
        <end position="49"/>
    </location>
</feature>
<dbReference type="GO" id="GO:0005886">
    <property type="term" value="C:plasma membrane"/>
    <property type="evidence" value="ECO:0007669"/>
    <property type="project" value="TreeGrafter"/>
</dbReference>
<comment type="catalytic activity">
    <reaction evidence="8">
        <text>L-tyrosyl-[protein] + ATP = O-phospho-L-tyrosyl-[protein] + ADP + H(+)</text>
        <dbReference type="Rhea" id="RHEA:10596"/>
        <dbReference type="Rhea" id="RHEA-COMP:10136"/>
        <dbReference type="Rhea" id="RHEA-COMP:20101"/>
        <dbReference type="ChEBI" id="CHEBI:15378"/>
        <dbReference type="ChEBI" id="CHEBI:30616"/>
        <dbReference type="ChEBI" id="CHEBI:46858"/>
        <dbReference type="ChEBI" id="CHEBI:61978"/>
        <dbReference type="ChEBI" id="CHEBI:456216"/>
        <dbReference type="EC" id="2.7.10.2"/>
    </reaction>
</comment>
<dbReference type="OrthoDB" id="9794577at2"/>
<evidence type="ECO:0000256" key="2">
    <source>
        <dbReference type="ARBA" id="ARBA00011903"/>
    </source>
</evidence>
<feature type="domain" description="Tyrosine-protein kinase G-rich" evidence="11">
    <location>
        <begin position="433"/>
        <end position="507"/>
    </location>
</feature>
<evidence type="ECO:0000256" key="5">
    <source>
        <dbReference type="ARBA" id="ARBA00022777"/>
    </source>
</evidence>
<keyword evidence="9" id="KW-0472">Membrane</keyword>
<dbReference type="EMBL" id="FOXQ01000006">
    <property type="protein sequence ID" value="SFQ18882.1"/>
    <property type="molecule type" value="Genomic_DNA"/>
</dbReference>
<dbReference type="InterPro" id="IPR050445">
    <property type="entry name" value="Bact_polysacc_biosynth/exp"/>
</dbReference>
<evidence type="ECO:0000259" key="10">
    <source>
        <dbReference type="Pfam" id="PF13614"/>
    </source>
</evidence>
<dbReference type="InterPro" id="IPR005702">
    <property type="entry name" value="Wzc-like_C"/>
</dbReference>
<evidence type="ECO:0000256" key="6">
    <source>
        <dbReference type="ARBA" id="ARBA00022840"/>
    </source>
</evidence>
<keyword evidence="7" id="KW-0829">Tyrosine-protein kinase</keyword>
<evidence type="ECO:0000313" key="13">
    <source>
        <dbReference type="Proteomes" id="UP000199031"/>
    </source>
</evidence>
<proteinExistence type="inferred from homology"/>
<keyword evidence="9" id="KW-1133">Transmembrane helix</keyword>
<evidence type="ECO:0000256" key="9">
    <source>
        <dbReference type="SAM" id="Phobius"/>
    </source>
</evidence>
<keyword evidence="3" id="KW-0808">Transferase</keyword>
<gene>
    <name evidence="12" type="ORF">SAMN05444277_106175</name>
</gene>
<feature type="domain" description="AAA" evidence="10">
    <location>
        <begin position="576"/>
        <end position="699"/>
    </location>
</feature>
<dbReference type="Gene3D" id="3.40.50.300">
    <property type="entry name" value="P-loop containing nucleotide triphosphate hydrolases"/>
    <property type="match status" value="1"/>
</dbReference>
<evidence type="ECO:0000256" key="4">
    <source>
        <dbReference type="ARBA" id="ARBA00022741"/>
    </source>
</evidence>
<dbReference type="SUPFAM" id="SSF52540">
    <property type="entry name" value="P-loop containing nucleoside triphosphate hydrolases"/>
    <property type="match status" value="1"/>
</dbReference>
<evidence type="ECO:0000256" key="1">
    <source>
        <dbReference type="ARBA" id="ARBA00007316"/>
    </source>
</evidence>
<dbReference type="CDD" id="cd05387">
    <property type="entry name" value="BY-kinase"/>
    <property type="match status" value="1"/>
</dbReference>
<evidence type="ECO:0000259" key="11">
    <source>
        <dbReference type="Pfam" id="PF13807"/>
    </source>
</evidence>